<comment type="similarity">
    <text evidence="2">In the N-terminal section; belongs to the MoaB/Mog family.</text>
</comment>
<dbReference type="NCBIfam" id="TIGR00177">
    <property type="entry name" value="molyb_syn"/>
    <property type="match status" value="1"/>
</dbReference>
<sequence length="187" mass="20344">METSKSKKNYLFGVLVVSDTVSCGKKEDSSGASLVNFLRSSNHFTFSSISSVADSKPDIEEKLKLWVDEFNLDLILTVGGTGFTPRDVTPEATRNVIDKEAPHLASYMVMECCKKTKFAALSRGVCGVRKNSLILNLPGSVKGATECFEAVAPLLPHVMDQLKGHTENVAADHCQIQQHGDIPSDEK</sequence>
<proteinExistence type="inferred from homology"/>
<dbReference type="GO" id="GO:0006777">
    <property type="term" value="P:Mo-molybdopterin cofactor biosynthetic process"/>
    <property type="evidence" value="ECO:0007669"/>
    <property type="project" value="UniProtKB-KW"/>
</dbReference>
<dbReference type="InterPro" id="IPR001453">
    <property type="entry name" value="MoaB/Mog_dom"/>
</dbReference>
<dbReference type="InterPro" id="IPR036425">
    <property type="entry name" value="MoaB/Mog-like_dom_sf"/>
</dbReference>
<dbReference type="PANTHER" id="PTHR43764">
    <property type="entry name" value="MOLYBDENUM COFACTOR BIOSYNTHESIS"/>
    <property type="match status" value="1"/>
</dbReference>
<evidence type="ECO:0000259" key="4">
    <source>
        <dbReference type="SMART" id="SM00852"/>
    </source>
</evidence>
<keyword evidence="3" id="KW-0501">Molybdenum cofactor biosynthesis</keyword>
<dbReference type="SUPFAM" id="SSF53218">
    <property type="entry name" value="Molybdenum cofactor biosynthesis proteins"/>
    <property type="match status" value="1"/>
</dbReference>
<evidence type="ECO:0000313" key="5">
    <source>
        <dbReference type="EMBL" id="KAG8200717.1"/>
    </source>
</evidence>
<comment type="pathway">
    <text evidence="1">Cofactor biosynthesis; molybdopterin biosynthesis.</text>
</comment>
<protein>
    <recommendedName>
        <fullName evidence="4">MoaB/Mog domain-containing protein</fullName>
    </recommendedName>
</protein>
<accession>A0AAV6VY11</accession>
<gene>
    <name evidence="5" type="ORF">JTE90_022327</name>
</gene>
<evidence type="ECO:0000256" key="2">
    <source>
        <dbReference type="ARBA" id="ARBA00007589"/>
    </source>
</evidence>
<dbReference type="CDD" id="cd00886">
    <property type="entry name" value="MogA_MoaB"/>
    <property type="match status" value="1"/>
</dbReference>
<dbReference type="AlphaFoldDB" id="A0AAV6VY11"/>
<evidence type="ECO:0000256" key="1">
    <source>
        <dbReference type="ARBA" id="ARBA00005046"/>
    </source>
</evidence>
<dbReference type="InterPro" id="IPR051920">
    <property type="entry name" value="MPT_Adenylyltrnsfr/MoaC-Rel"/>
</dbReference>
<dbReference type="EMBL" id="JAFNEN010000014">
    <property type="protein sequence ID" value="KAG8200717.1"/>
    <property type="molecule type" value="Genomic_DNA"/>
</dbReference>
<dbReference type="SMART" id="SM00852">
    <property type="entry name" value="MoCF_biosynth"/>
    <property type="match status" value="1"/>
</dbReference>
<organism evidence="5 6">
    <name type="scientific">Oedothorax gibbosus</name>
    <dbReference type="NCBI Taxonomy" id="931172"/>
    <lineage>
        <taxon>Eukaryota</taxon>
        <taxon>Metazoa</taxon>
        <taxon>Ecdysozoa</taxon>
        <taxon>Arthropoda</taxon>
        <taxon>Chelicerata</taxon>
        <taxon>Arachnida</taxon>
        <taxon>Araneae</taxon>
        <taxon>Araneomorphae</taxon>
        <taxon>Entelegynae</taxon>
        <taxon>Araneoidea</taxon>
        <taxon>Linyphiidae</taxon>
        <taxon>Erigoninae</taxon>
        <taxon>Oedothorax</taxon>
    </lineage>
</organism>
<dbReference type="Gene3D" id="3.40.980.10">
    <property type="entry name" value="MoaB/Mog-like domain"/>
    <property type="match status" value="1"/>
</dbReference>
<name>A0AAV6VY11_9ARAC</name>
<evidence type="ECO:0000313" key="6">
    <source>
        <dbReference type="Proteomes" id="UP000827092"/>
    </source>
</evidence>
<dbReference type="PANTHER" id="PTHR43764:SF1">
    <property type="entry name" value="MOLYBDOPTERIN MOLYBDOTRANSFERASE"/>
    <property type="match status" value="1"/>
</dbReference>
<feature type="domain" description="MoaB/Mog" evidence="4">
    <location>
        <begin position="13"/>
        <end position="158"/>
    </location>
</feature>
<keyword evidence="6" id="KW-1185">Reference proteome</keyword>
<comment type="caution">
    <text evidence="5">The sequence shown here is derived from an EMBL/GenBank/DDBJ whole genome shotgun (WGS) entry which is preliminary data.</text>
</comment>
<dbReference type="Pfam" id="PF00994">
    <property type="entry name" value="MoCF_biosynth"/>
    <property type="match status" value="1"/>
</dbReference>
<evidence type="ECO:0000256" key="3">
    <source>
        <dbReference type="ARBA" id="ARBA00023150"/>
    </source>
</evidence>
<reference evidence="5 6" key="1">
    <citation type="journal article" date="2022" name="Nat. Ecol. Evol.">
        <title>A masculinizing supergene underlies an exaggerated male reproductive morph in a spider.</title>
        <authorList>
            <person name="Hendrickx F."/>
            <person name="De Corte Z."/>
            <person name="Sonet G."/>
            <person name="Van Belleghem S.M."/>
            <person name="Kostlbacher S."/>
            <person name="Vangestel C."/>
        </authorList>
    </citation>
    <scope>NUCLEOTIDE SEQUENCE [LARGE SCALE GENOMIC DNA]</scope>
    <source>
        <strain evidence="5">W744_W776</strain>
    </source>
</reference>
<dbReference type="Proteomes" id="UP000827092">
    <property type="component" value="Unassembled WGS sequence"/>
</dbReference>